<keyword evidence="3" id="KW-1185">Reference proteome</keyword>
<protein>
    <submittedName>
        <fullName evidence="2">Uncharacterized protein</fullName>
    </submittedName>
</protein>
<dbReference type="AlphaFoldDB" id="A0A0K6FTJ0"/>
<proteinExistence type="predicted"/>
<evidence type="ECO:0000313" key="3">
    <source>
        <dbReference type="Proteomes" id="UP000044841"/>
    </source>
</evidence>
<feature type="compositionally biased region" description="Pro residues" evidence="1">
    <location>
        <begin position="26"/>
        <end position="38"/>
    </location>
</feature>
<feature type="region of interest" description="Disordered" evidence="1">
    <location>
        <begin position="1"/>
        <end position="39"/>
    </location>
</feature>
<evidence type="ECO:0000256" key="1">
    <source>
        <dbReference type="SAM" id="MobiDB-lite"/>
    </source>
</evidence>
<feature type="region of interest" description="Disordered" evidence="1">
    <location>
        <begin position="67"/>
        <end position="101"/>
    </location>
</feature>
<dbReference type="Proteomes" id="UP000044841">
    <property type="component" value="Unassembled WGS sequence"/>
</dbReference>
<accession>A0A0K6FTJ0</accession>
<gene>
    <name evidence="2" type="ORF">RSOLAG22IIIB_14015</name>
</gene>
<name>A0A0K6FTJ0_9AGAM</name>
<dbReference type="EMBL" id="CYGV01000788">
    <property type="protein sequence ID" value="CUA69448.1"/>
    <property type="molecule type" value="Genomic_DNA"/>
</dbReference>
<organism evidence="2 3">
    <name type="scientific">Rhizoctonia solani</name>
    <dbReference type="NCBI Taxonomy" id="456999"/>
    <lineage>
        <taxon>Eukaryota</taxon>
        <taxon>Fungi</taxon>
        <taxon>Dikarya</taxon>
        <taxon>Basidiomycota</taxon>
        <taxon>Agaricomycotina</taxon>
        <taxon>Agaricomycetes</taxon>
        <taxon>Cantharellales</taxon>
        <taxon>Ceratobasidiaceae</taxon>
        <taxon>Rhizoctonia</taxon>
    </lineage>
</organism>
<feature type="compositionally biased region" description="Polar residues" evidence="1">
    <location>
        <begin position="1"/>
        <end position="14"/>
    </location>
</feature>
<feature type="region of interest" description="Disordered" evidence="1">
    <location>
        <begin position="298"/>
        <end position="323"/>
    </location>
</feature>
<sequence>MPTTRKSNTKSTKATSRKKGSNATASPPPNPQSSPPVDPAAVAALQSRIADRDNALEFQERRISELIAQPEAASTQATGNATIRTSNAISSHVDSDKDDMDEAESMDVAIDAGVGLALRTDSSVPSGFSRRTNQVCTAGVPTISVGPATAPTTAAASATPVAPAPVAPVAPVAPTAPIAPAIPVVPTIAGAPPAAQTTLTGAWICHPGGRVNDGCDLCVATHLTNNVEALQGSSLLWMFSYANLPINVYWKNQDLHRLLAISNAVIKAFPYLRKFQPPSWPVFETLKIMLRNQRGYRKRTAPTTAEGSPIDDLDGEPGEVNGA</sequence>
<evidence type="ECO:0000313" key="2">
    <source>
        <dbReference type="EMBL" id="CUA69448.1"/>
    </source>
</evidence>
<reference evidence="2 3" key="1">
    <citation type="submission" date="2015-07" db="EMBL/GenBank/DDBJ databases">
        <authorList>
            <person name="Noorani M."/>
        </authorList>
    </citation>
    <scope>NUCLEOTIDE SEQUENCE [LARGE SCALE GENOMIC DNA]</scope>
    <source>
        <strain evidence="2">BBA 69670</strain>
    </source>
</reference>
<feature type="compositionally biased region" description="Polar residues" evidence="1">
    <location>
        <begin position="72"/>
        <end position="92"/>
    </location>
</feature>